<dbReference type="Proteomes" id="UP001230220">
    <property type="component" value="Unassembled WGS sequence"/>
</dbReference>
<dbReference type="Gene3D" id="2.30.24.10">
    <property type="entry name" value="CAT RNA-binding domain"/>
    <property type="match status" value="1"/>
</dbReference>
<dbReference type="SMART" id="SM01061">
    <property type="entry name" value="CAT_RBD"/>
    <property type="match status" value="1"/>
</dbReference>
<evidence type="ECO:0000256" key="1">
    <source>
        <dbReference type="ARBA" id="ARBA00022737"/>
    </source>
</evidence>
<feature type="domain" description="PRD" evidence="2">
    <location>
        <begin position="171"/>
        <end position="277"/>
    </location>
</feature>
<dbReference type="PANTHER" id="PTHR30185:SF15">
    <property type="entry name" value="CRYPTIC BETA-GLUCOSIDE BGL OPERON ANTITERMINATOR"/>
    <property type="match status" value="1"/>
</dbReference>
<feature type="domain" description="PRD" evidence="2">
    <location>
        <begin position="65"/>
        <end position="170"/>
    </location>
</feature>
<dbReference type="InterPro" id="IPR011608">
    <property type="entry name" value="PRD"/>
</dbReference>
<name>A0ABU0DYJ8_9FIRM</name>
<dbReference type="SUPFAM" id="SSF63520">
    <property type="entry name" value="PTS-regulatory domain, PRD"/>
    <property type="match status" value="2"/>
</dbReference>
<sequence>MKIYKKYNNNVVQTYDDDLKEVIVIGSGIAYNKNPGSWIDEKQIEKRFVLQDTYQQEMISRLLREIPVEHFEVSEKIISFAEEYLNTVLNESIHVTLADHISFTLTRLENGYSVNNPLLWDIKNLYEKEFVVGLYALDLIEKRLHIRLPEDEAGFVVIHVIDAKLNQQNLAVSNIMKITGQIMKIVKYQLKLDLQEDSLIYNRFLTHLKFFAQRILKDEHVNFGDEDIMKSFIKNYPEAFEGAQYIAQFVEDNYEYKVNDEEKLYLAVHIQRLIRND</sequence>
<evidence type="ECO:0000313" key="4">
    <source>
        <dbReference type="Proteomes" id="UP001230220"/>
    </source>
</evidence>
<evidence type="ECO:0000259" key="2">
    <source>
        <dbReference type="PROSITE" id="PS51372"/>
    </source>
</evidence>
<dbReference type="InterPro" id="IPR036650">
    <property type="entry name" value="CAT_RNA-bd_dom_sf"/>
</dbReference>
<dbReference type="EMBL" id="JAUSUR010000001">
    <property type="protein sequence ID" value="MDQ0359558.1"/>
    <property type="molecule type" value="Genomic_DNA"/>
</dbReference>
<gene>
    <name evidence="3" type="ORF">J2S15_000289</name>
</gene>
<dbReference type="RefSeq" id="WP_307404766.1">
    <property type="nucleotide sequence ID" value="NZ_JAUSUR010000001.1"/>
</dbReference>
<dbReference type="Pfam" id="PF03123">
    <property type="entry name" value="CAT_RBD"/>
    <property type="match status" value="1"/>
</dbReference>
<dbReference type="PANTHER" id="PTHR30185">
    <property type="entry name" value="CRYPTIC BETA-GLUCOSIDE BGL OPERON ANTITERMINATOR"/>
    <property type="match status" value="1"/>
</dbReference>
<accession>A0ABU0DYJ8</accession>
<organism evidence="3 4">
    <name type="scientific">Breznakia pachnodae</name>
    <dbReference type="NCBI Taxonomy" id="265178"/>
    <lineage>
        <taxon>Bacteria</taxon>
        <taxon>Bacillati</taxon>
        <taxon>Bacillota</taxon>
        <taxon>Erysipelotrichia</taxon>
        <taxon>Erysipelotrichales</taxon>
        <taxon>Erysipelotrichaceae</taxon>
        <taxon>Breznakia</taxon>
    </lineage>
</organism>
<dbReference type="NCBIfam" id="NF046042">
    <property type="entry name" value="LicT"/>
    <property type="match status" value="1"/>
</dbReference>
<keyword evidence="1" id="KW-0677">Repeat</keyword>
<dbReference type="Gene3D" id="1.10.1790.10">
    <property type="entry name" value="PRD domain"/>
    <property type="match status" value="2"/>
</dbReference>
<proteinExistence type="predicted"/>
<evidence type="ECO:0000313" key="3">
    <source>
        <dbReference type="EMBL" id="MDQ0359558.1"/>
    </source>
</evidence>
<keyword evidence="4" id="KW-1185">Reference proteome</keyword>
<dbReference type="InterPro" id="IPR004341">
    <property type="entry name" value="CAT_RNA-bd_dom"/>
</dbReference>
<dbReference type="SUPFAM" id="SSF50151">
    <property type="entry name" value="SacY-like RNA-binding domain"/>
    <property type="match status" value="1"/>
</dbReference>
<comment type="caution">
    <text evidence="3">The sequence shown here is derived from an EMBL/GenBank/DDBJ whole genome shotgun (WGS) entry which is preliminary data.</text>
</comment>
<dbReference type="InterPro" id="IPR036634">
    <property type="entry name" value="PRD_sf"/>
</dbReference>
<dbReference type="Pfam" id="PF00874">
    <property type="entry name" value="PRD"/>
    <property type="match status" value="2"/>
</dbReference>
<dbReference type="InterPro" id="IPR050661">
    <property type="entry name" value="BglG_antiterminators"/>
</dbReference>
<protein>
    <submittedName>
        <fullName evidence="3">Beta-glucoside operon transcriptional antiterminator</fullName>
    </submittedName>
</protein>
<dbReference type="PROSITE" id="PS51372">
    <property type="entry name" value="PRD_2"/>
    <property type="match status" value="2"/>
</dbReference>
<reference evidence="3 4" key="1">
    <citation type="submission" date="2023-07" db="EMBL/GenBank/DDBJ databases">
        <title>Genomic Encyclopedia of Type Strains, Phase IV (KMG-IV): sequencing the most valuable type-strain genomes for metagenomic binning, comparative biology and taxonomic classification.</title>
        <authorList>
            <person name="Goeker M."/>
        </authorList>
    </citation>
    <scope>NUCLEOTIDE SEQUENCE [LARGE SCALE GENOMIC DNA]</scope>
    <source>
        <strain evidence="3 4">DSM 16784</strain>
    </source>
</reference>